<evidence type="ECO:0000313" key="4">
    <source>
        <dbReference type="Proteomes" id="UP000319353"/>
    </source>
</evidence>
<dbReference type="PANTHER" id="PTHR11895:SF73">
    <property type="entry name" value="AMIDASE FAMILY PROTEIN"/>
    <property type="match status" value="1"/>
</dbReference>
<dbReference type="AlphaFoldDB" id="A0A537KXX2"/>
<evidence type="ECO:0000256" key="1">
    <source>
        <dbReference type="SAM" id="MobiDB-lite"/>
    </source>
</evidence>
<evidence type="ECO:0000313" key="3">
    <source>
        <dbReference type="EMBL" id="TMJ00571.1"/>
    </source>
</evidence>
<dbReference type="SUPFAM" id="SSF75304">
    <property type="entry name" value="Amidase signature (AS) enzymes"/>
    <property type="match status" value="1"/>
</dbReference>
<dbReference type="GO" id="GO:0050567">
    <property type="term" value="F:glutaminyl-tRNA synthase (glutamine-hydrolyzing) activity"/>
    <property type="evidence" value="ECO:0007669"/>
    <property type="project" value="TreeGrafter"/>
</dbReference>
<dbReference type="InterPro" id="IPR036928">
    <property type="entry name" value="AS_sf"/>
</dbReference>
<accession>A0A537KXX2</accession>
<sequence length="479" mass="51009">MSPFHGDDLYFASLADLGRALRAKTISSAELTHLFLDRLATGGPRFNALAELTPELALLQAQRADRLLRRGHVASPLVGIPYGAKDLLATKGIPTRWGAPPFREQVFDYDAAVITRLAAAGAVLIGKLAMVELAGGGGYHYASASLHGPGLNPWNVNHWSGGSSSGSASAVAAGLAPFALGSETWGSIMTPACYCGITGLRPTSGRVSRAGAMELAWSMDKIGPLAHSAEDCGWVLQSIAGHDPNDAATARHKFVFQRRVRRHGFRLGVLALDYGTAPGGTETEEAFEEALRVLRGAGMKVAAAGWPDYPYTDIARTILGGEVAAVHEEFIRSDRLEELVDTGQKEGLRGYLTLTAADYARAAKQRINAARAIFEMFGRFDALLMPTLIGEAVTLDTNLSTRFGGARGASVLGALAGVPCLSVPMGFGPHGLPLGLSITGDLFCENTVLQIGMAYQRETDWHRRRPSPQEPLSLPLRLV</sequence>
<protein>
    <submittedName>
        <fullName evidence="3">Amidase</fullName>
    </submittedName>
</protein>
<feature type="region of interest" description="Disordered" evidence="1">
    <location>
        <begin position="460"/>
        <end position="479"/>
    </location>
</feature>
<dbReference type="PANTHER" id="PTHR11895">
    <property type="entry name" value="TRANSAMIDASE"/>
    <property type="match status" value="1"/>
</dbReference>
<comment type="caution">
    <text evidence="3">The sequence shown here is derived from an EMBL/GenBank/DDBJ whole genome shotgun (WGS) entry which is preliminary data.</text>
</comment>
<dbReference type="Pfam" id="PF01425">
    <property type="entry name" value="Amidase"/>
    <property type="match status" value="1"/>
</dbReference>
<gene>
    <name evidence="3" type="ORF">E6H01_09110</name>
</gene>
<reference evidence="3 4" key="1">
    <citation type="journal article" date="2019" name="Nat. Microbiol.">
        <title>Mediterranean grassland soil C-N compound turnover is dependent on rainfall and depth, and is mediated by genomically divergent microorganisms.</title>
        <authorList>
            <person name="Diamond S."/>
            <person name="Andeer P.F."/>
            <person name="Li Z."/>
            <person name="Crits-Christoph A."/>
            <person name="Burstein D."/>
            <person name="Anantharaman K."/>
            <person name="Lane K.R."/>
            <person name="Thomas B.C."/>
            <person name="Pan C."/>
            <person name="Northen T.R."/>
            <person name="Banfield J.F."/>
        </authorList>
    </citation>
    <scope>NUCLEOTIDE SEQUENCE [LARGE SCALE GENOMIC DNA]</scope>
    <source>
        <strain evidence="3">NP_4</strain>
    </source>
</reference>
<dbReference type="Gene3D" id="3.90.1300.10">
    <property type="entry name" value="Amidase signature (AS) domain"/>
    <property type="match status" value="1"/>
</dbReference>
<dbReference type="InterPro" id="IPR023631">
    <property type="entry name" value="Amidase_dom"/>
</dbReference>
<proteinExistence type="predicted"/>
<dbReference type="Proteomes" id="UP000319353">
    <property type="component" value="Unassembled WGS sequence"/>
</dbReference>
<feature type="domain" description="Amidase" evidence="2">
    <location>
        <begin position="30"/>
        <end position="449"/>
    </location>
</feature>
<dbReference type="EMBL" id="VBAL01000113">
    <property type="protein sequence ID" value="TMJ00571.1"/>
    <property type="molecule type" value="Genomic_DNA"/>
</dbReference>
<dbReference type="InterPro" id="IPR000120">
    <property type="entry name" value="Amidase"/>
</dbReference>
<organism evidence="3 4">
    <name type="scientific">Candidatus Segetimicrobium genomatis</name>
    <dbReference type="NCBI Taxonomy" id="2569760"/>
    <lineage>
        <taxon>Bacteria</taxon>
        <taxon>Bacillati</taxon>
        <taxon>Candidatus Sysuimicrobiota</taxon>
        <taxon>Candidatus Sysuimicrobiia</taxon>
        <taxon>Candidatus Sysuimicrobiales</taxon>
        <taxon>Candidatus Segetimicrobiaceae</taxon>
        <taxon>Candidatus Segetimicrobium</taxon>
    </lineage>
</organism>
<evidence type="ECO:0000259" key="2">
    <source>
        <dbReference type="Pfam" id="PF01425"/>
    </source>
</evidence>
<name>A0A537KXX2_9BACT</name>